<feature type="region of interest" description="Disordered" evidence="10">
    <location>
        <begin position="557"/>
        <end position="576"/>
    </location>
</feature>
<evidence type="ECO:0000256" key="10">
    <source>
        <dbReference type="SAM" id="MobiDB-lite"/>
    </source>
</evidence>
<dbReference type="InterPro" id="IPR017853">
    <property type="entry name" value="GH"/>
</dbReference>
<evidence type="ECO:0000256" key="3">
    <source>
        <dbReference type="ARBA" id="ARBA00012560"/>
    </source>
</evidence>
<dbReference type="Pfam" id="PF02446">
    <property type="entry name" value="Glyco_hydro_77"/>
    <property type="match status" value="1"/>
</dbReference>
<gene>
    <name evidence="11" type="ORF">A2438_05325</name>
</gene>
<evidence type="ECO:0000256" key="9">
    <source>
        <dbReference type="ARBA" id="ARBA00031501"/>
    </source>
</evidence>
<organism evidence="11 12">
    <name type="scientific">candidate division WOR-1 bacterium RIFOXYC2_FULL_46_14</name>
    <dbReference type="NCBI Taxonomy" id="1802587"/>
    <lineage>
        <taxon>Bacteria</taxon>
        <taxon>Bacillati</taxon>
        <taxon>Saganbacteria</taxon>
    </lineage>
</organism>
<evidence type="ECO:0000256" key="2">
    <source>
        <dbReference type="ARBA" id="ARBA00005684"/>
    </source>
</evidence>
<dbReference type="PANTHER" id="PTHR32438:SF5">
    <property type="entry name" value="4-ALPHA-GLUCANOTRANSFERASE DPE1, CHLOROPLASTIC_AMYLOPLASTIC"/>
    <property type="match status" value="1"/>
</dbReference>
<dbReference type="Gene3D" id="3.20.20.80">
    <property type="entry name" value="Glycosidases"/>
    <property type="match status" value="1"/>
</dbReference>
<evidence type="ECO:0000256" key="7">
    <source>
        <dbReference type="ARBA" id="ARBA00023277"/>
    </source>
</evidence>
<sequence>MQVRSVPQNIVKTLLSSPSAPAWKMVLREGTVDYGVAVQAPIFSLHTQSSISTGDFSDVFKFAGYLRSIGIGFHQVLPPFRLGIGDICPYSAVSLKALEPAYVSILRLVEKNNPFFNAERVLTYIRENKNIISKLNSTARVDYEGAMAFKYKVLRLAFEEFYSVYSKGTDTQETKAFRDFCQRHVKWLKDEYVPFMVIRDHQDSKYWKEWPAGLRDYDPRTVQAFMGRHQKEATFYRFEQWVTHTQWEEVIRECEEKHGVRIIEDIPYLPGMGASDVWANQEYYHLDFAAGAEPDQYALEGQYWGNHPRNLIKVTEDPTPFALPAILMAQRGVWAGRADHTWGLADPVRIPLDSDLMWKTDTKTGREIYNCIRYYGLDPEKYMPSARFMLGALQSSGMVIWGEDLGVEVPGIRRLMGELGIARMPVERWERDWPNAENGQPFIPPSSWPLLSFGCSSVHDSTNHPFHLHELMEPARYAPNAQARAELEAEATAYVEHMGWPRMPSPNEMNTPLYAATLMPILAGNSLLVSVALMDLWGLHTAYRDPEVARATRINVPGTQNAPHSTTNWNASAPDLPEIMEGSTRRAKDIADGTRRLLKEMGRGSL</sequence>
<evidence type="ECO:0000256" key="6">
    <source>
        <dbReference type="ARBA" id="ARBA00022679"/>
    </source>
</evidence>
<reference evidence="11 12" key="1">
    <citation type="journal article" date="2016" name="Nat. Commun.">
        <title>Thousands of microbial genomes shed light on interconnected biogeochemical processes in an aquifer system.</title>
        <authorList>
            <person name="Anantharaman K."/>
            <person name="Brown C.T."/>
            <person name="Hug L.A."/>
            <person name="Sharon I."/>
            <person name="Castelle C.J."/>
            <person name="Probst A.J."/>
            <person name="Thomas B.C."/>
            <person name="Singh A."/>
            <person name="Wilkins M.J."/>
            <person name="Karaoz U."/>
            <person name="Brodie E.L."/>
            <person name="Williams K.H."/>
            <person name="Hubbard S.S."/>
            <person name="Banfield J.F."/>
        </authorList>
    </citation>
    <scope>NUCLEOTIDE SEQUENCE [LARGE SCALE GENOMIC DNA]</scope>
</reference>
<keyword evidence="6" id="KW-0808">Transferase</keyword>
<dbReference type="EC" id="2.4.1.25" evidence="3"/>
<name>A0A1F4U4P3_UNCSA</name>
<dbReference type="AlphaFoldDB" id="A0A1F4U4P3"/>
<protein>
    <recommendedName>
        <fullName evidence="4">4-alpha-glucanotransferase</fullName>
        <ecNumber evidence="3">2.4.1.25</ecNumber>
    </recommendedName>
    <alternativeName>
        <fullName evidence="8">Amylomaltase</fullName>
    </alternativeName>
    <alternativeName>
        <fullName evidence="9">Disproportionating enzyme</fullName>
    </alternativeName>
</protein>
<comment type="catalytic activity">
    <reaction evidence="1">
        <text>Transfers a segment of a (1-&gt;4)-alpha-D-glucan to a new position in an acceptor, which may be glucose or a (1-&gt;4)-alpha-D-glucan.</text>
        <dbReference type="EC" id="2.4.1.25"/>
    </reaction>
</comment>
<evidence type="ECO:0000256" key="4">
    <source>
        <dbReference type="ARBA" id="ARBA00020295"/>
    </source>
</evidence>
<feature type="compositionally biased region" description="Polar residues" evidence="10">
    <location>
        <begin position="557"/>
        <end position="571"/>
    </location>
</feature>
<evidence type="ECO:0000313" key="12">
    <source>
        <dbReference type="Proteomes" id="UP000179242"/>
    </source>
</evidence>
<dbReference type="SUPFAM" id="SSF51445">
    <property type="entry name" value="(Trans)glycosidases"/>
    <property type="match status" value="1"/>
</dbReference>
<accession>A0A1F4U4P3</accession>
<comment type="caution">
    <text evidence="11">The sequence shown here is derived from an EMBL/GenBank/DDBJ whole genome shotgun (WGS) entry which is preliminary data.</text>
</comment>
<evidence type="ECO:0000313" key="11">
    <source>
        <dbReference type="EMBL" id="OGC39916.1"/>
    </source>
</evidence>
<proteinExistence type="inferred from homology"/>
<keyword evidence="5" id="KW-0328">Glycosyltransferase</keyword>
<dbReference type="Proteomes" id="UP000179242">
    <property type="component" value="Unassembled WGS sequence"/>
</dbReference>
<evidence type="ECO:0000256" key="5">
    <source>
        <dbReference type="ARBA" id="ARBA00022676"/>
    </source>
</evidence>
<evidence type="ECO:0000256" key="1">
    <source>
        <dbReference type="ARBA" id="ARBA00000439"/>
    </source>
</evidence>
<dbReference type="EMBL" id="MEUJ01000005">
    <property type="protein sequence ID" value="OGC39916.1"/>
    <property type="molecule type" value="Genomic_DNA"/>
</dbReference>
<comment type="similarity">
    <text evidence="2">Belongs to the disproportionating enzyme family.</text>
</comment>
<dbReference type="PANTHER" id="PTHR32438">
    <property type="entry name" value="4-ALPHA-GLUCANOTRANSFERASE DPE1, CHLOROPLASTIC/AMYLOPLASTIC"/>
    <property type="match status" value="1"/>
</dbReference>
<dbReference type="InterPro" id="IPR003385">
    <property type="entry name" value="Glyco_hydro_77"/>
</dbReference>
<keyword evidence="7" id="KW-0119">Carbohydrate metabolism</keyword>
<dbReference type="GO" id="GO:0004134">
    <property type="term" value="F:4-alpha-glucanotransferase activity"/>
    <property type="evidence" value="ECO:0007669"/>
    <property type="project" value="UniProtKB-EC"/>
</dbReference>
<evidence type="ECO:0000256" key="8">
    <source>
        <dbReference type="ARBA" id="ARBA00031423"/>
    </source>
</evidence>
<dbReference type="GO" id="GO:0005975">
    <property type="term" value="P:carbohydrate metabolic process"/>
    <property type="evidence" value="ECO:0007669"/>
    <property type="project" value="InterPro"/>
</dbReference>